<keyword evidence="8 15" id="KW-0479">Metal-binding</keyword>
<evidence type="ECO:0000256" key="1">
    <source>
        <dbReference type="ARBA" id="ARBA00004147"/>
    </source>
</evidence>
<dbReference type="GO" id="GO:0005198">
    <property type="term" value="F:structural molecule activity"/>
    <property type="evidence" value="ECO:0007669"/>
    <property type="project" value="InterPro"/>
</dbReference>
<dbReference type="GO" id="GO:0046872">
    <property type="term" value="F:metal ion binding"/>
    <property type="evidence" value="ECO:0007669"/>
    <property type="project" value="UniProtKB-KW"/>
</dbReference>
<evidence type="ECO:0000256" key="12">
    <source>
        <dbReference type="ARBA" id="ARBA00023124"/>
    </source>
</evidence>
<feature type="binding site" evidence="15">
    <location>
        <position position="144"/>
    </location>
    <ligand>
        <name>a divalent metal cation</name>
        <dbReference type="ChEBI" id="CHEBI:60240"/>
    </ligand>
</feature>
<evidence type="ECO:0000256" key="4">
    <source>
        <dbReference type="ARBA" id="ARBA00022679"/>
    </source>
</evidence>
<dbReference type="InterPro" id="IPR027417">
    <property type="entry name" value="P-loop_NTPase"/>
</dbReference>
<dbReference type="GO" id="GO:0003677">
    <property type="term" value="F:DNA binding"/>
    <property type="evidence" value="ECO:0007669"/>
    <property type="project" value="UniProtKB-KW"/>
</dbReference>
<dbReference type="GO" id="GO:0006260">
    <property type="term" value="P:DNA replication"/>
    <property type="evidence" value="ECO:0007669"/>
    <property type="project" value="UniProtKB-KW"/>
</dbReference>
<feature type="binding site" evidence="15">
    <location>
        <position position="99"/>
    </location>
    <ligand>
        <name>a divalent metal cation</name>
        <dbReference type="ChEBI" id="CHEBI:60240"/>
    </ligand>
</feature>
<evidence type="ECO:0000259" key="17">
    <source>
        <dbReference type="PROSITE" id="PS52020"/>
    </source>
</evidence>
<dbReference type="Pfam" id="PF00799">
    <property type="entry name" value="Gemini_AL1"/>
    <property type="match status" value="1"/>
</dbReference>
<dbReference type="SUPFAM" id="SSF55464">
    <property type="entry name" value="Origin of replication-binding domain, RBD-like"/>
    <property type="match status" value="1"/>
</dbReference>
<feature type="domain" description="CRESS-DNA virus Rep endonuclease" evidence="17">
    <location>
        <begin position="51"/>
        <end position="153"/>
    </location>
</feature>
<feature type="compositionally biased region" description="Basic and acidic residues" evidence="16">
    <location>
        <begin position="30"/>
        <end position="45"/>
    </location>
</feature>
<reference evidence="18" key="1">
    <citation type="submission" date="2020-10" db="EMBL/GenBank/DDBJ databases">
        <title>CRESS DNA virus dark matter in the feces of wild birds.</title>
        <authorList>
            <person name="Yang S."/>
            <person name="Zhang W."/>
        </authorList>
    </citation>
    <scope>NUCLEOTIDE SEQUENCE</scope>
    <source>
        <strain evidence="18">Cra70usv4</strain>
    </source>
</reference>
<evidence type="ECO:0000256" key="3">
    <source>
        <dbReference type="ARBA" id="ARBA00022562"/>
    </source>
</evidence>
<dbReference type="EMBL" id="MW182764">
    <property type="protein sequence ID" value="QTE03380.1"/>
    <property type="molecule type" value="Genomic_DNA"/>
</dbReference>
<evidence type="ECO:0000256" key="14">
    <source>
        <dbReference type="PIRSR" id="PIRSR601191-1"/>
    </source>
</evidence>
<keyword evidence="3" id="KW-1048">Host nucleus</keyword>
<keyword evidence="4" id="KW-0808">Transferase</keyword>
<dbReference type="GO" id="GO:0016787">
    <property type="term" value="F:hydrolase activity"/>
    <property type="evidence" value="ECO:0007669"/>
    <property type="project" value="UniProtKB-KW"/>
</dbReference>
<dbReference type="GO" id="GO:0042025">
    <property type="term" value="C:host cell nucleus"/>
    <property type="evidence" value="ECO:0007669"/>
    <property type="project" value="UniProtKB-SubCell"/>
</dbReference>
<evidence type="ECO:0000256" key="7">
    <source>
        <dbReference type="ARBA" id="ARBA00022722"/>
    </source>
</evidence>
<evidence type="ECO:0000256" key="11">
    <source>
        <dbReference type="ARBA" id="ARBA00022801"/>
    </source>
</evidence>
<sequence>MDTFPTPHQEEEDIHILIENHIMKDQAETLDKPAQTEKPSDDAARKPRGFRMNGMNFILTFPQCDTKKEIAVERLEQKWKDEMKGYIVCEEQHKDGTPHLHVFLQFHNRKNFKDPHWADFIAGKHGDYKVCKSVSGSVRYVTKDGNYIAKGVDVESFQKKEGKVSNRIADLLDKGKSLSEVKEEEKGFFLLNKRKIEEYAAFIECEKSKKSKQEWVQPSVEGLTDANKQIAEWICSNIRQTRAFKAPQLFITGKPNLGKTSLVEWLKKFLSVYLMPTTEEFYDHYSDDYDLVVLDEFKGQKTIQFLNEFLQGSSMPIRKKGSQGLKNKNLPVIILSNYTLEECYRKANEDGRLDSLRARLTQVEVDSFIDFYHDRSTLI</sequence>
<feature type="active site" description="For DNA cleavage activity" evidence="14">
    <location>
        <position position="140"/>
    </location>
</feature>
<evidence type="ECO:0000256" key="9">
    <source>
        <dbReference type="ARBA" id="ARBA00022741"/>
    </source>
</evidence>
<evidence type="ECO:0000256" key="15">
    <source>
        <dbReference type="PIRSR" id="PIRSR601191-2"/>
    </source>
</evidence>
<keyword evidence="10" id="KW-0255">Endonuclease</keyword>
<accession>A0A8A4XCN0</accession>
<dbReference type="Gene3D" id="3.40.1310.20">
    <property type="match status" value="1"/>
</dbReference>
<keyword evidence="6" id="KW-0235">DNA replication</keyword>
<evidence type="ECO:0000256" key="5">
    <source>
        <dbReference type="ARBA" id="ARBA00022695"/>
    </source>
</evidence>
<dbReference type="InterPro" id="IPR001191">
    <property type="entry name" value="Gemini_AL1_REP"/>
</dbReference>
<dbReference type="PRINTS" id="PR00228">
    <property type="entry name" value="GEMCOATCLVL1"/>
</dbReference>
<keyword evidence="5" id="KW-0548">Nucleotidyltransferase</keyword>
<evidence type="ECO:0000256" key="16">
    <source>
        <dbReference type="SAM" id="MobiDB-lite"/>
    </source>
</evidence>
<comment type="cofactor">
    <cofactor evidence="15">
        <name>Mg(2+)</name>
        <dbReference type="ChEBI" id="CHEBI:18420"/>
    </cofactor>
    <cofactor evidence="15">
        <name>Mn(2+)</name>
        <dbReference type="ChEBI" id="CHEBI:29035"/>
    </cofactor>
    <text evidence="15">Divalent metal cations, possibly Mg(2+) or Mn(2+).</text>
</comment>
<dbReference type="PROSITE" id="PS52020">
    <property type="entry name" value="CRESS_DNA_REP"/>
    <property type="match status" value="1"/>
</dbReference>
<evidence type="ECO:0000256" key="2">
    <source>
        <dbReference type="ARBA" id="ARBA00014531"/>
    </source>
</evidence>
<dbReference type="PRINTS" id="PR00227">
    <property type="entry name" value="GEMCOATAL1"/>
</dbReference>
<feature type="region of interest" description="Disordered" evidence="16">
    <location>
        <begin position="30"/>
        <end position="49"/>
    </location>
</feature>
<keyword evidence="12" id="KW-0190">Covalent protein-DNA linkage</keyword>
<evidence type="ECO:0000256" key="8">
    <source>
        <dbReference type="ARBA" id="ARBA00022723"/>
    </source>
</evidence>
<dbReference type="SUPFAM" id="SSF52540">
    <property type="entry name" value="P-loop containing nucleoside triphosphate hydrolases"/>
    <property type="match status" value="1"/>
</dbReference>
<feature type="binding site" evidence="15">
    <location>
        <position position="101"/>
    </location>
    <ligand>
        <name>a divalent metal cation</name>
        <dbReference type="ChEBI" id="CHEBI:60240"/>
    </ligand>
</feature>
<dbReference type="GO" id="GO:0000166">
    <property type="term" value="F:nucleotide binding"/>
    <property type="evidence" value="ECO:0007669"/>
    <property type="project" value="UniProtKB-KW"/>
</dbReference>
<dbReference type="GO" id="GO:0016779">
    <property type="term" value="F:nucleotidyltransferase activity"/>
    <property type="evidence" value="ECO:0007669"/>
    <property type="project" value="UniProtKB-KW"/>
</dbReference>
<dbReference type="InterPro" id="IPR049912">
    <property type="entry name" value="CRESS_DNA_REP"/>
</dbReference>
<protein>
    <recommendedName>
        <fullName evidence="2">Replication-associated protein</fullName>
    </recommendedName>
</protein>
<feature type="binding site" evidence="15">
    <location>
        <position position="91"/>
    </location>
    <ligand>
        <name>a divalent metal cation</name>
        <dbReference type="ChEBI" id="CHEBI:60240"/>
    </ligand>
</feature>
<keyword evidence="11" id="KW-0378">Hydrolase</keyword>
<name>A0A8A4XCN0_9VIRU</name>
<evidence type="ECO:0000256" key="13">
    <source>
        <dbReference type="ARBA" id="ARBA00023125"/>
    </source>
</evidence>
<keyword evidence="7" id="KW-0540">Nuclease</keyword>
<evidence type="ECO:0000313" key="18">
    <source>
        <dbReference type="EMBL" id="QTE03380.1"/>
    </source>
</evidence>
<evidence type="ECO:0000256" key="6">
    <source>
        <dbReference type="ARBA" id="ARBA00022705"/>
    </source>
</evidence>
<keyword evidence="13" id="KW-0238">DNA-binding</keyword>
<dbReference type="GO" id="GO:0004519">
    <property type="term" value="F:endonuclease activity"/>
    <property type="evidence" value="ECO:0007669"/>
    <property type="project" value="UniProtKB-KW"/>
</dbReference>
<evidence type="ECO:0000256" key="10">
    <source>
        <dbReference type="ARBA" id="ARBA00022759"/>
    </source>
</evidence>
<comment type="subcellular location">
    <subcellularLocation>
        <location evidence="1">Host nucleus</location>
    </subcellularLocation>
</comment>
<dbReference type="Gene3D" id="3.40.50.300">
    <property type="entry name" value="P-loop containing nucleotide triphosphate hydrolases"/>
    <property type="match status" value="1"/>
</dbReference>
<organism evidence="18">
    <name type="scientific">Grus japonensis CRESS-DNA-virus sp</name>
    <dbReference type="NCBI Taxonomy" id="2815045"/>
    <lineage>
        <taxon>Viruses</taxon>
        <taxon>Monodnaviria</taxon>
        <taxon>Shotokuvirae</taxon>
        <taxon>Cressdnaviricota</taxon>
    </lineage>
</organism>
<keyword evidence="9" id="KW-0547">Nucleotide-binding</keyword>
<dbReference type="InterPro" id="IPR001301">
    <property type="entry name" value="Gemini_AL1_CLV"/>
</dbReference>
<proteinExistence type="predicted"/>